<feature type="domain" description="Peptidase S8/S53" evidence="8">
    <location>
        <begin position="213"/>
        <end position="499"/>
    </location>
</feature>
<feature type="compositionally biased region" description="Polar residues" evidence="7">
    <location>
        <begin position="1163"/>
        <end position="1185"/>
    </location>
</feature>
<dbReference type="InterPro" id="IPR022398">
    <property type="entry name" value="Peptidase_S8_His-AS"/>
</dbReference>
<evidence type="ECO:0000313" key="10">
    <source>
        <dbReference type="Proteomes" id="UP000318521"/>
    </source>
</evidence>
<name>A0A554A1U4_9BACI</name>
<gene>
    <name evidence="9" type="ORF">FN960_03810</name>
</gene>
<dbReference type="PANTHER" id="PTHR43399">
    <property type="entry name" value="SUBTILISIN-RELATED"/>
    <property type="match status" value="1"/>
</dbReference>
<organism evidence="9 10">
    <name type="scientific">Alkalicoccobacillus porphyridii</name>
    <dbReference type="NCBI Taxonomy" id="2597270"/>
    <lineage>
        <taxon>Bacteria</taxon>
        <taxon>Bacillati</taxon>
        <taxon>Bacillota</taxon>
        <taxon>Bacilli</taxon>
        <taxon>Bacillales</taxon>
        <taxon>Bacillaceae</taxon>
        <taxon>Alkalicoccobacillus</taxon>
    </lineage>
</organism>
<dbReference type="Proteomes" id="UP000318521">
    <property type="component" value="Unassembled WGS sequence"/>
</dbReference>
<dbReference type="Pfam" id="PF00082">
    <property type="entry name" value="Peptidase_S8"/>
    <property type="match status" value="1"/>
</dbReference>
<dbReference type="SUPFAM" id="SSF52743">
    <property type="entry name" value="Subtilisin-like"/>
    <property type="match status" value="1"/>
</dbReference>
<dbReference type="InterPro" id="IPR015500">
    <property type="entry name" value="Peptidase_S8_subtilisin-rel"/>
</dbReference>
<dbReference type="FunFam" id="3.40.50.200:FF:000043">
    <property type="entry name" value="Peptidase S8"/>
    <property type="match status" value="1"/>
</dbReference>
<accession>A0A554A1U4</accession>
<keyword evidence="10" id="KW-1185">Reference proteome</keyword>
<dbReference type="Gene3D" id="2.60.40.10">
    <property type="entry name" value="Immunoglobulins"/>
    <property type="match status" value="2"/>
</dbReference>
<dbReference type="InterPro" id="IPR051048">
    <property type="entry name" value="Peptidase_S8/S53_subtilisin"/>
</dbReference>
<feature type="region of interest" description="Disordered" evidence="7">
    <location>
        <begin position="520"/>
        <end position="539"/>
    </location>
</feature>
<dbReference type="OrthoDB" id="9798386at2"/>
<feature type="region of interest" description="Disordered" evidence="7">
    <location>
        <begin position="1163"/>
        <end position="1188"/>
    </location>
</feature>
<evidence type="ECO:0000256" key="4">
    <source>
        <dbReference type="ARBA" id="ARBA00022825"/>
    </source>
</evidence>
<comment type="caution">
    <text evidence="9">The sequence shown here is derived from an EMBL/GenBank/DDBJ whole genome shotgun (WGS) entry which is preliminary data.</text>
</comment>
<dbReference type="PROSITE" id="PS51892">
    <property type="entry name" value="SUBTILASE"/>
    <property type="match status" value="1"/>
</dbReference>
<dbReference type="PRINTS" id="PR00723">
    <property type="entry name" value="SUBTILISIN"/>
</dbReference>
<dbReference type="InterPro" id="IPR008969">
    <property type="entry name" value="CarboxyPept-like_regulatory"/>
</dbReference>
<dbReference type="PANTHER" id="PTHR43399:SF4">
    <property type="entry name" value="CELL WALL-ASSOCIATED PROTEASE"/>
    <property type="match status" value="1"/>
</dbReference>
<dbReference type="InterPro" id="IPR013320">
    <property type="entry name" value="ConA-like_dom_sf"/>
</dbReference>
<evidence type="ECO:0000256" key="2">
    <source>
        <dbReference type="ARBA" id="ARBA00022670"/>
    </source>
</evidence>
<evidence type="ECO:0000256" key="5">
    <source>
        <dbReference type="PIRSR" id="PIRSR615500-1"/>
    </source>
</evidence>
<dbReference type="InterPro" id="IPR000209">
    <property type="entry name" value="Peptidase_S8/S53_dom"/>
</dbReference>
<protein>
    <submittedName>
        <fullName evidence="9">S8 family serine peptidase</fullName>
    </submittedName>
</protein>
<dbReference type="Gene3D" id="2.60.40.1120">
    <property type="entry name" value="Carboxypeptidase-like, regulatory domain"/>
    <property type="match status" value="2"/>
</dbReference>
<comment type="similarity">
    <text evidence="1 6">Belongs to the peptidase S8 family.</text>
</comment>
<dbReference type="InterPro" id="IPR036852">
    <property type="entry name" value="Peptidase_S8/S53_dom_sf"/>
</dbReference>
<dbReference type="Pfam" id="PF13620">
    <property type="entry name" value="CarboxypepD_reg"/>
    <property type="match status" value="1"/>
</dbReference>
<dbReference type="PROSITE" id="PS00137">
    <property type="entry name" value="SUBTILASE_HIS"/>
    <property type="match status" value="1"/>
</dbReference>
<proteinExistence type="inferred from homology"/>
<keyword evidence="2 6" id="KW-0645">Protease</keyword>
<dbReference type="Pfam" id="PF20773">
    <property type="entry name" value="InhA-like_MAM"/>
    <property type="match status" value="1"/>
</dbReference>
<dbReference type="SUPFAM" id="SSF49899">
    <property type="entry name" value="Concanavalin A-like lectins/glucanases"/>
    <property type="match status" value="1"/>
</dbReference>
<evidence type="ECO:0000256" key="6">
    <source>
        <dbReference type="PROSITE-ProRule" id="PRU01240"/>
    </source>
</evidence>
<feature type="active site" description="Charge relay system" evidence="5 6">
    <location>
        <position position="447"/>
    </location>
</feature>
<dbReference type="GO" id="GO:0006508">
    <property type="term" value="P:proteolysis"/>
    <property type="evidence" value="ECO:0007669"/>
    <property type="project" value="UniProtKB-KW"/>
</dbReference>
<evidence type="ECO:0000256" key="7">
    <source>
        <dbReference type="SAM" id="MobiDB-lite"/>
    </source>
</evidence>
<dbReference type="PROSITE" id="PS00138">
    <property type="entry name" value="SUBTILASE_SER"/>
    <property type="match status" value="1"/>
</dbReference>
<evidence type="ECO:0000313" key="9">
    <source>
        <dbReference type="EMBL" id="TSB47657.1"/>
    </source>
</evidence>
<dbReference type="CDD" id="cd07481">
    <property type="entry name" value="Peptidases_S8_BacillopeptidaseF-like"/>
    <property type="match status" value="1"/>
</dbReference>
<keyword evidence="4 6" id="KW-0720">Serine protease</keyword>
<sequence length="1434" mass="154147">MPINLKMRQFLAVSLTLLFVFSLLVPYQGSAQSNSNSVSVLDSGQSGADKISERVYEEFENEEIVTFLLKFKEQVNTTEIASESLQTQQAQNASASQIKLSQRSAVVSSLRATSIDTQTEITAFLDKELETDRVTDYQSFFIVNGMAVTGTKEVMEKLAARPEVEKVLANEVRQLNPVEKTDAEVPDISAESDIEWNIDHIGAPAVWDQGIDGSGIVVASIDTGVEWNHPGLVEQYRGYDPANPEDPDHDFNWFDATAGESIPYDDDGHGTHVTGTMVGVEPDGANAVGVAPGAEWIGVKAFTAAGGTDADLLAAGEWIIAPTDADGNPQPEKAPDIVNNSWGGGPGLDEWYRPMVENWRAANIFPEFSAGNTTLFNPGGPGSVANPANYPESFATGATDIEDNLAGFSLRGPSPYDEIKPEIAAPGVNIRSAVPGGGYEGGWNGTSMAGPHVSAVAALLLQADSSLSVDDLEEILTSSAIPLTDDEYPESPNHGFGHGLVNAYDAVAAVQDGLGTVTGSVTQDGEDTEPPTYEHEPVENGYDGADIPLTILAEDNVGVIDVELSYGSDGEWTSVAANLINGNHLSGTYSAVIPGEAVSGDSLEYKWTISDYGEHTVESDVYELSILPALGVGYEEDFSELPHGWYSFGANDVWEWGEPQSGPGEALTGDHVYATNLSGNYPDNGNMTLVMPPVDLADGPTYLSFTHWYDIEPDFDYAQVFLSSDGQDWESVEQFDSSSGDWVETEIDLSDYAGQRVYIGFNLTTDFLFTFEGWYLDKVALSNESKNIAFSNPVEPPNHTIFNTNHEKEKINPEEIKPKQGNVKKPAFAYTENPIEVASLPVEATVNVLESGRSVKTNPADGSYELRHAPGEFTLVADAYGFQSEEQTVSVTADEITTAHFTLTENPKGTVSGVVSNDATGEPVQGATVTLLEDGHIAPVQTNEQGEYELEAYEGDYTLQFTAAGYYSQQVEITIEAETNTVQDIALEPFIGYEGEIGYDDGTAENAHAFNDAGNGWAVRMSLAEGEERALVTGGLFRFWDEEWPEPGGTDFQIAVYDASGSNGSPGNQIAGPIDATAVRDGGWTEIDLSGEGILVEGDFYLVYLQAAAHPNAPGLATDEDGPLAQRSWQFVGGSWSQTVPMDGNFMIRALVNYELGAPTITSPEDGSFSNEETITVEGTSSPTTDIRILNNGDEAGTTSTNEDGIFTADIDLSDGANELTAVAVTESGESDESEPVTVILDQTSPELTIDEPADGSKTNRETVTVKGTASDEYLDKVTIDGQDADVQEDGTFSKRVMLDNGLNEITVTATDKAGNETTEIISIDAKFDAPVIENLKPDEDKHLKSGQSVKIEFTSEPGLDATFIIRMPLTNIPSSNATELPMREEGEGNYVGYWTATSNLEVEGAKIEVIVRDDYGNETREVAKAEIHVNVEE</sequence>
<evidence type="ECO:0000256" key="3">
    <source>
        <dbReference type="ARBA" id="ARBA00022801"/>
    </source>
</evidence>
<dbReference type="InterPro" id="IPR023828">
    <property type="entry name" value="Peptidase_S8_Ser-AS"/>
</dbReference>
<dbReference type="Pfam" id="PF09136">
    <property type="entry name" value="Glucodextran_B"/>
    <property type="match status" value="2"/>
</dbReference>
<reference evidence="9 10" key="1">
    <citation type="submission" date="2019-07" db="EMBL/GenBank/DDBJ databases">
        <authorList>
            <person name="Park Y.J."/>
            <person name="Jeong S.E."/>
            <person name="Jung H.S."/>
        </authorList>
    </citation>
    <scope>NUCLEOTIDE SEQUENCE [LARGE SCALE GENOMIC DNA]</scope>
    <source>
        <strain evidence="10">P16(2019)</strain>
    </source>
</reference>
<dbReference type="EMBL" id="VLXZ01000002">
    <property type="protein sequence ID" value="TSB47657.1"/>
    <property type="molecule type" value="Genomic_DNA"/>
</dbReference>
<evidence type="ECO:0000256" key="1">
    <source>
        <dbReference type="ARBA" id="ARBA00011073"/>
    </source>
</evidence>
<evidence type="ECO:0000259" key="8">
    <source>
        <dbReference type="Pfam" id="PF00082"/>
    </source>
</evidence>
<feature type="active site" description="Charge relay system" evidence="5 6">
    <location>
        <position position="222"/>
    </location>
</feature>
<dbReference type="InterPro" id="IPR013783">
    <property type="entry name" value="Ig-like_fold"/>
</dbReference>
<dbReference type="SUPFAM" id="SSF49464">
    <property type="entry name" value="Carboxypeptidase regulatory domain-like"/>
    <property type="match status" value="2"/>
</dbReference>
<dbReference type="InterPro" id="IPR033857">
    <property type="entry name" value="Bacillopeptidase_F"/>
</dbReference>
<dbReference type="Gene3D" id="3.40.50.200">
    <property type="entry name" value="Peptidase S8/S53 domain"/>
    <property type="match status" value="1"/>
</dbReference>
<feature type="active site" description="Charge relay system" evidence="5 6">
    <location>
        <position position="269"/>
    </location>
</feature>
<keyword evidence="3 6" id="KW-0378">Hydrolase</keyword>
<dbReference type="GO" id="GO:0004252">
    <property type="term" value="F:serine-type endopeptidase activity"/>
    <property type="evidence" value="ECO:0007669"/>
    <property type="project" value="UniProtKB-UniRule"/>
</dbReference>